<keyword evidence="8" id="KW-1185">Reference proteome</keyword>
<dbReference type="PRINTS" id="PR00032">
    <property type="entry name" value="HTHARAC"/>
</dbReference>
<keyword evidence="1" id="KW-0805">Transcription regulation</keyword>
<sequence length="355" mass="40821">MIKVLIVDDEPWNRDIVKTFGAWDKFGMSVVGEAEDVDEAFRLTGELEPHIVITDMRMPGADGVELLQALNHHFPDVKIIVVSGYDDFAYAKHAIRYKAVDYLLKPINPTELNAVLLKCKNDLETKAAERQQTAAELDYAFLHKLTRYKQLLRLYFKELNPDGVNMTCKQVIQELESFGSPGPSMLGRLVQELLSLLKELAADNGLASHAAKDGFSLPQDALSSAEHALEFVSACYSQDLDQLIRQRKYKNKLNLEEVRHYMDRHFAEPITLEQLAKSFFVSKEYMSKVFKQEYGQNVTDYIVQRRMEQAREWLADKQISIKAVAEMTGYEDVSYFYRVFKKHFGMAPGEMRKER</sequence>
<dbReference type="Gene3D" id="1.10.10.60">
    <property type="entry name" value="Homeodomain-like"/>
    <property type="match status" value="2"/>
</dbReference>
<dbReference type="Pfam" id="PF12833">
    <property type="entry name" value="HTH_18"/>
    <property type="match status" value="1"/>
</dbReference>
<dbReference type="PANTHER" id="PTHR43280:SF10">
    <property type="entry name" value="REGULATORY PROTEIN POCR"/>
    <property type="match status" value="1"/>
</dbReference>
<dbReference type="PROSITE" id="PS01124">
    <property type="entry name" value="HTH_ARAC_FAMILY_2"/>
    <property type="match status" value="1"/>
</dbReference>
<dbReference type="SMART" id="SM00342">
    <property type="entry name" value="HTH_ARAC"/>
    <property type="match status" value="1"/>
</dbReference>
<feature type="domain" description="Response regulatory" evidence="6">
    <location>
        <begin position="3"/>
        <end position="120"/>
    </location>
</feature>
<reference evidence="8" key="1">
    <citation type="journal article" date="2019" name="Int. J. Syst. Evol. Microbiol.">
        <title>The Global Catalogue of Microorganisms (GCM) 10K type strain sequencing project: providing services to taxonomists for standard genome sequencing and annotation.</title>
        <authorList>
            <consortium name="The Broad Institute Genomics Platform"/>
            <consortium name="The Broad Institute Genome Sequencing Center for Infectious Disease"/>
            <person name="Wu L."/>
            <person name="Ma J."/>
        </authorList>
    </citation>
    <scope>NUCLEOTIDE SEQUENCE [LARGE SCALE GENOMIC DNA]</scope>
    <source>
        <strain evidence="8">CCM 9147</strain>
    </source>
</reference>
<dbReference type="SUPFAM" id="SSF52172">
    <property type="entry name" value="CheY-like"/>
    <property type="match status" value="1"/>
</dbReference>
<evidence type="ECO:0000256" key="1">
    <source>
        <dbReference type="ARBA" id="ARBA00023015"/>
    </source>
</evidence>
<dbReference type="InterPro" id="IPR018060">
    <property type="entry name" value="HTH_AraC"/>
</dbReference>
<evidence type="ECO:0000313" key="8">
    <source>
        <dbReference type="Proteomes" id="UP001597340"/>
    </source>
</evidence>
<evidence type="ECO:0000259" key="5">
    <source>
        <dbReference type="PROSITE" id="PS01124"/>
    </source>
</evidence>
<dbReference type="InterPro" id="IPR020449">
    <property type="entry name" value="Tscrpt_reg_AraC-type_HTH"/>
</dbReference>
<dbReference type="RefSeq" id="WP_229523634.1">
    <property type="nucleotide sequence ID" value="NZ_JAFFQR010000029.1"/>
</dbReference>
<dbReference type="SMART" id="SM00448">
    <property type="entry name" value="REC"/>
    <property type="match status" value="1"/>
</dbReference>
<evidence type="ECO:0000259" key="6">
    <source>
        <dbReference type="PROSITE" id="PS50110"/>
    </source>
</evidence>
<keyword evidence="3" id="KW-0804">Transcription</keyword>
<dbReference type="PROSITE" id="PS00041">
    <property type="entry name" value="HTH_ARAC_FAMILY_1"/>
    <property type="match status" value="1"/>
</dbReference>
<evidence type="ECO:0000313" key="7">
    <source>
        <dbReference type="EMBL" id="MFD1460729.1"/>
    </source>
</evidence>
<dbReference type="Gene3D" id="3.40.50.2300">
    <property type="match status" value="1"/>
</dbReference>
<dbReference type="InterPro" id="IPR009057">
    <property type="entry name" value="Homeodomain-like_sf"/>
</dbReference>
<evidence type="ECO:0000256" key="2">
    <source>
        <dbReference type="ARBA" id="ARBA00023125"/>
    </source>
</evidence>
<dbReference type="PANTHER" id="PTHR43280">
    <property type="entry name" value="ARAC-FAMILY TRANSCRIPTIONAL REGULATOR"/>
    <property type="match status" value="1"/>
</dbReference>
<dbReference type="InterPro" id="IPR018062">
    <property type="entry name" value="HTH_AraC-typ_CS"/>
</dbReference>
<dbReference type="InterPro" id="IPR011006">
    <property type="entry name" value="CheY-like_superfamily"/>
</dbReference>
<gene>
    <name evidence="7" type="ORF">ACFQ5D_04570</name>
</gene>
<keyword evidence="2" id="KW-0238">DNA-binding</keyword>
<dbReference type="EMBL" id="JBHTNZ010000004">
    <property type="protein sequence ID" value="MFD1460729.1"/>
    <property type="molecule type" value="Genomic_DNA"/>
</dbReference>
<organism evidence="7 8">
    <name type="scientific">Paenibacillus farraposensis</name>
    <dbReference type="NCBI Taxonomy" id="2807095"/>
    <lineage>
        <taxon>Bacteria</taxon>
        <taxon>Bacillati</taxon>
        <taxon>Bacillota</taxon>
        <taxon>Bacilli</taxon>
        <taxon>Bacillales</taxon>
        <taxon>Paenibacillaceae</taxon>
        <taxon>Paenibacillus</taxon>
    </lineage>
</organism>
<evidence type="ECO:0000256" key="4">
    <source>
        <dbReference type="PROSITE-ProRule" id="PRU00169"/>
    </source>
</evidence>
<name>A0ABW4DAL6_9BACL</name>
<protein>
    <submittedName>
        <fullName evidence="7">Response regulator</fullName>
    </submittedName>
</protein>
<feature type="domain" description="HTH araC/xylS-type" evidence="5">
    <location>
        <begin position="256"/>
        <end position="354"/>
    </location>
</feature>
<dbReference type="InterPro" id="IPR001789">
    <property type="entry name" value="Sig_transdc_resp-reg_receiver"/>
</dbReference>
<accession>A0ABW4DAL6</accession>
<evidence type="ECO:0000256" key="3">
    <source>
        <dbReference type="ARBA" id="ARBA00023163"/>
    </source>
</evidence>
<feature type="modified residue" description="4-aspartylphosphate" evidence="4">
    <location>
        <position position="55"/>
    </location>
</feature>
<dbReference type="SUPFAM" id="SSF46689">
    <property type="entry name" value="Homeodomain-like"/>
    <property type="match status" value="2"/>
</dbReference>
<proteinExistence type="predicted"/>
<dbReference type="Pfam" id="PF00072">
    <property type="entry name" value="Response_reg"/>
    <property type="match status" value="1"/>
</dbReference>
<dbReference type="Proteomes" id="UP001597340">
    <property type="component" value="Unassembled WGS sequence"/>
</dbReference>
<dbReference type="PROSITE" id="PS50110">
    <property type="entry name" value="RESPONSE_REGULATORY"/>
    <property type="match status" value="1"/>
</dbReference>
<comment type="caution">
    <text evidence="7">The sequence shown here is derived from an EMBL/GenBank/DDBJ whole genome shotgun (WGS) entry which is preliminary data.</text>
</comment>
<keyword evidence="4" id="KW-0597">Phosphoprotein</keyword>
<dbReference type="CDD" id="cd17536">
    <property type="entry name" value="REC_YesN-like"/>
    <property type="match status" value="1"/>
</dbReference>